<protein>
    <submittedName>
        <fullName evidence="9">Cofilin/tropomyosin-type actin-binding protein</fullName>
    </submittedName>
</protein>
<dbReference type="AlphaFoldDB" id="A0A4P6XET9"/>
<evidence type="ECO:0000259" key="8">
    <source>
        <dbReference type="PROSITE" id="PS51263"/>
    </source>
</evidence>
<evidence type="ECO:0000313" key="10">
    <source>
        <dbReference type="Proteomes" id="UP000292447"/>
    </source>
</evidence>
<dbReference type="STRING" id="2163413.A0A4P6XET9"/>
<comment type="subcellular location">
    <subcellularLocation>
        <location evidence="1">Cytoplasm</location>
        <location evidence="1">Cytoskeleton</location>
    </subcellularLocation>
</comment>
<dbReference type="SMART" id="SM00102">
    <property type="entry name" value="ADF"/>
    <property type="match status" value="2"/>
</dbReference>
<dbReference type="Gene3D" id="3.40.20.10">
    <property type="entry name" value="Severin"/>
    <property type="match status" value="2"/>
</dbReference>
<dbReference type="InterPro" id="IPR028458">
    <property type="entry name" value="Twinfilin"/>
</dbReference>
<proteinExistence type="inferred from homology"/>
<organism evidence="9 10">
    <name type="scientific">Metschnikowia aff. pulcherrima</name>
    <dbReference type="NCBI Taxonomy" id="2163413"/>
    <lineage>
        <taxon>Eukaryota</taxon>
        <taxon>Fungi</taxon>
        <taxon>Dikarya</taxon>
        <taxon>Ascomycota</taxon>
        <taxon>Saccharomycotina</taxon>
        <taxon>Pichiomycetes</taxon>
        <taxon>Metschnikowiaceae</taxon>
        <taxon>Metschnikowia</taxon>
    </lineage>
</organism>
<evidence type="ECO:0000256" key="1">
    <source>
        <dbReference type="ARBA" id="ARBA00004245"/>
    </source>
</evidence>
<evidence type="ECO:0000256" key="6">
    <source>
        <dbReference type="ARBA" id="ARBA00023212"/>
    </source>
</evidence>
<name>A0A4P6XET9_9ASCO</name>
<dbReference type="GO" id="GO:0051015">
    <property type="term" value="F:actin filament binding"/>
    <property type="evidence" value="ECO:0007669"/>
    <property type="project" value="TreeGrafter"/>
</dbReference>
<evidence type="ECO:0000256" key="3">
    <source>
        <dbReference type="ARBA" id="ARBA00022490"/>
    </source>
</evidence>
<evidence type="ECO:0000256" key="5">
    <source>
        <dbReference type="ARBA" id="ARBA00023203"/>
    </source>
</evidence>
<dbReference type="CDD" id="cd11285">
    <property type="entry name" value="ADF_Twf-N_like"/>
    <property type="match status" value="1"/>
</dbReference>
<feature type="domain" description="ADF-H" evidence="8">
    <location>
        <begin position="1"/>
        <end position="138"/>
    </location>
</feature>
<evidence type="ECO:0000256" key="2">
    <source>
        <dbReference type="ARBA" id="ARBA00009557"/>
    </source>
</evidence>
<dbReference type="PANTHER" id="PTHR13759:SF1">
    <property type="entry name" value="TWINFILIN"/>
    <property type="match status" value="1"/>
</dbReference>
<keyword evidence="4" id="KW-0677">Repeat</keyword>
<evidence type="ECO:0000256" key="4">
    <source>
        <dbReference type="ARBA" id="ARBA00022737"/>
    </source>
</evidence>
<dbReference type="PANTHER" id="PTHR13759">
    <property type="entry name" value="TWINFILIN"/>
    <property type="match status" value="1"/>
</dbReference>
<dbReference type="GO" id="GO:0003785">
    <property type="term" value="F:actin monomer binding"/>
    <property type="evidence" value="ECO:0007669"/>
    <property type="project" value="TreeGrafter"/>
</dbReference>
<gene>
    <name evidence="9" type="primary">MPUL0A05830</name>
    <name evidence="9" type="ORF">METSCH_A05830</name>
</gene>
<comment type="subunit">
    <text evidence="7">Interacts with G-actin; ADP-actin form.</text>
</comment>
<dbReference type="InterPro" id="IPR029006">
    <property type="entry name" value="ADF-H/Gelsolin-like_dom_sf"/>
</dbReference>
<keyword evidence="6" id="KW-0206">Cytoskeleton</keyword>
<dbReference type="Proteomes" id="UP000292447">
    <property type="component" value="Chromosome I"/>
</dbReference>
<keyword evidence="10" id="KW-1185">Reference proteome</keyword>
<accession>A0A4P6XET9</accession>
<dbReference type="EMBL" id="CP034456">
    <property type="protein sequence ID" value="QBM85952.1"/>
    <property type="molecule type" value="Genomic_DNA"/>
</dbReference>
<feature type="domain" description="ADF-H" evidence="8">
    <location>
        <begin position="182"/>
        <end position="322"/>
    </location>
</feature>
<keyword evidence="3" id="KW-0963">Cytoplasm</keyword>
<dbReference type="PROSITE" id="PS51263">
    <property type="entry name" value="ADF_H"/>
    <property type="match status" value="2"/>
</dbReference>
<comment type="similarity">
    <text evidence="2">Belongs to the actin-binding proteins ADF family. Twinfilin subfamily.</text>
</comment>
<dbReference type="Pfam" id="PF00241">
    <property type="entry name" value="Cofilin_ADF"/>
    <property type="match status" value="2"/>
</dbReference>
<sequence>MSTQSGIKASDELLGLANESASPALVITLSLDSTQLVVDESYTHPGASEIKLVLESLKDHFSAKFPEPKFAILSPHETHEGYFVSFIPDLAPIRQKMLFASTKNTLLQQLGTKFSKKNTVEFSELRELELDEFKAAVLQGDDSAILTEKERDLQTLSSLQNLTLSHSSANAYKRELPSMHTAKETSLFFKIELDLDHVLRSDLHEKVVVMTIDTSAETLNLTAEKANVNLQDLVDSVTQIVGSNEEPSPAYILYGHDKGKVAFIYACPSGCKVKARIMYAANKQGLLAHLKKDYLPDQEIAETIEVGDFDEINISALEKKFDNVKTAPDASTLKFSKPRGPRRR</sequence>
<dbReference type="GO" id="GO:0005737">
    <property type="term" value="C:cytoplasm"/>
    <property type="evidence" value="ECO:0007669"/>
    <property type="project" value="TreeGrafter"/>
</dbReference>
<dbReference type="SUPFAM" id="SSF55753">
    <property type="entry name" value="Actin depolymerizing proteins"/>
    <property type="match status" value="2"/>
</dbReference>
<keyword evidence="5" id="KW-0009">Actin-binding</keyword>
<reference evidence="10" key="1">
    <citation type="submission" date="2019-03" db="EMBL/GenBank/DDBJ databases">
        <title>Snf2 controls pulcherriminic acid biosynthesis and connects pigmentation and antifungal activity of the yeast Metschnikowia pulcherrima.</title>
        <authorList>
            <person name="Gore-Lloyd D."/>
            <person name="Sumann I."/>
            <person name="Brachmann A.O."/>
            <person name="Schneeberger K."/>
            <person name="Ortiz-Merino R.A."/>
            <person name="Moreno-Beltran M."/>
            <person name="Schlaefli M."/>
            <person name="Kirner P."/>
            <person name="Santos Kron A."/>
            <person name="Wolfe K.H."/>
            <person name="Piel J."/>
            <person name="Ahrens C.H."/>
            <person name="Henk D."/>
            <person name="Freimoser F.M."/>
        </authorList>
    </citation>
    <scope>NUCLEOTIDE SEQUENCE [LARGE SCALE GENOMIC DNA]</scope>
    <source>
        <strain evidence="10">APC 1.2</strain>
    </source>
</reference>
<evidence type="ECO:0000256" key="7">
    <source>
        <dbReference type="ARBA" id="ARBA00038532"/>
    </source>
</evidence>
<dbReference type="GO" id="GO:0005884">
    <property type="term" value="C:actin filament"/>
    <property type="evidence" value="ECO:0007669"/>
    <property type="project" value="TreeGrafter"/>
</dbReference>
<evidence type="ECO:0000313" key="9">
    <source>
        <dbReference type="EMBL" id="QBM85952.1"/>
    </source>
</evidence>
<dbReference type="GO" id="GO:0030042">
    <property type="term" value="P:actin filament depolymerization"/>
    <property type="evidence" value="ECO:0007669"/>
    <property type="project" value="TreeGrafter"/>
</dbReference>
<dbReference type="InterPro" id="IPR002108">
    <property type="entry name" value="ADF-H"/>
</dbReference>
<dbReference type="GO" id="GO:0051016">
    <property type="term" value="P:barbed-end actin filament capping"/>
    <property type="evidence" value="ECO:0007669"/>
    <property type="project" value="TreeGrafter"/>
</dbReference>